<keyword evidence="1" id="KW-0812">Transmembrane</keyword>
<dbReference type="EMBL" id="CP042912">
    <property type="protein sequence ID" value="QEG21682.1"/>
    <property type="molecule type" value="Genomic_DNA"/>
</dbReference>
<evidence type="ECO:0000313" key="3">
    <source>
        <dbReference type="Proteomes" id="UP000322214"/>
    </source>
</evidence>
<accession>A0A5B9P9Q9</accession>
<keyword evidence="3" id="KW-1185">Reference proteome</keyword>
<dbReference type="KEGG" id="mff:MFFC18_15400"/>
<evidence type="ECO:0000313" key="2">
    <source>
        <dbReference type="EMBL" id="QEG21682.1"/>
    </source>
</evidence>
<dbReference type="STRING" id="980251.GCA_001642875_02528"/>
<name>A0A5B9P9Q9_9BACT</name>
<dbReference type="Proteomes" id="UP000322214">
    <property type="component" value="Chromosome"/>
</dbReference>
<keyword evidence="1" id="KW-1133">Transmembrane helix</keyword>
<feature type="transmembrane region" description="Helical" evidence="1">
    <location>
        <begin position="6"/>
        <end position="28"/>
    </location>
</feature>
<sequence>MKRVLGAFAIMGGLVGLVGGILGVTGFIEIRGRRGPLGLVAISCVFLYVGWNWVQDKVAH</sequence>
<organism evidence="2 3">
    <name type="scientific">Mariniblastus fucicola</name>
    <dbReference type="NCBI Taxonomy" id="980251"/>
    <lineage>
        <taxon>Bacteria</taxon>
        <taxon>Pseudomonadati</taxon>
        <taxon>Planctomycetota</taxon>
        <taxon>Planctomycetia</taxon>
        <taxon>Pirellulales</taxon>
        <taxon>Pirellulaceae</taxon>
        <taxon>Mariniblastus</taxon>
    </lineage>
</organism>
<reference evidence="2 3" key="1">
    <citation type="submission" date="2019-08" db="EMBL/GenBank/DDBJ databases">
        <title>Deep-cultivation of Planctomycetes and their phenomic and genomic characterization uncovers novel biology.</title>
        <authorList>
            <person name="Wiegand S."/>
            <person name="Jogler M."/>
            <person name="Boedeker C."/>
            <person name="Pinto D."/>
            <person name="Vollmers J."/>
            <person name="Rivas-Marin E."/>
            <person name="Kohn T."/>
            <person name="Peeters S.H."/>
            <person name="Heuer A."/>
            <person name="Rast P."/>
            <person name="Oberbeckmann S."/>
            <person name="Bunk B."/>
            <person name="Jeske O."/>
            <person name="Meyerdierks A."/>
            <person name="Storesund J.E."/>
            <person name="Kallscheuer N."/>
            <person name="Luecker S."/>
            <person name="Lage O.M."/>
            <person name="Pohl T."/>
            <person name="Merkel B.J."/>
            <person name="Hornburger P."/>
            <person name="Mueller R.-W."/>
            <person name="Bruemmer F."/>
            <person name="Labrenz M."/>
            <person name="Spormann A.M."/>
            <person name="Op den Camp H."/>
            <person name="Overmann J."/>
            <person name="Amann R."/>
            <person name="Jetten M.S.M."/>
            <person name="Mascher T."/>
            <person name="Medema M.H."/>
            <person name="Devos D.P."/>
            <person name="Kaster A.-K."/>
            <person name="Ovreas L."/>
            <person name="Rohde M."/>
            <person name="Galperin M.Y."/>
            <person name="Jogler C."/>
        </authorList>
    </citation>
    <scope>NUCLEOTIDE SEQUENCE [LARGE SCALE GENOMIC DNA]</scope>
    <source>
        <strain evidence="2 3">FC18</strain>
    </source>
</reference>
<protein>
    <recommendedName>
        <fullName evidence="4">Major facilitator superfamily (MFS) profile domain-containing protein</fullName>
    </recommendedName>
</protein>
<keyword evidence="1" id="KW-0472">Membrane</keyword>
<evidence type="ECO:0000256" key="1">
    <source>
        <dbReference type="SAM" id="Phobius"/>
    </source>
</evidence>
<evidence type="ECO:0008006" key="4">
    <source>
        <dbReference type="Google" id="ProtNLM"/>
    </source>
</evidence>
<proteinExistence type="predicted"/>
<feature type="transmembrane region" description="Helical" evidence="1">
    <location>
        <begin position="35"/>
        <end position="54"/>
    </location>
</feature>
<gene>
    <name evidence="2" type="ORF">MFFC18_15400</name>
</gene>
<dbReference type="AlphaFoldDB" id="A0A5B9P9Q9"/>